<proteinExistence type="predicted"/>
<sequence>MHSKQYIVSIYSVGGSPVSWLNSKPGSLKLAT</sequence>
<protein>
    <submittedName>
        <fullName evidence="1">Uncharacterized protein</fullName>
    </submittedName>
</protein>
<dbReference type="EMBL" id="GBXM01000659">
    <property type="protein sequence ID" value="JAI07919.1"/>
    <property type="molecule type" value="Transcribed_RNA"/>
</dbReference>
<accession>A0A0E9Y1Q6</accession>
<organism evidence="1">
    <name type="scientific">Anguilla anguilla</name>
    <name type="common">European freshwater eel</name>
    <name type="synonym">Muraena anguilla</name>
    <dbReference type="NCBI Taxonomy" id="7936"/>
    <lineage>
        <taxon>Eukaryota</taxon>
        <taxon>Metazoa</taxon>
        <taxon>Chordata</taxon>
        <taxon>Craniata</taxon>
        <taxon>Vertebrata</taxon>
        <taxon>Euteleostomi</taxon>
        <taxon>Actinopterygii</taxon>
        <taxon>Neopterygii</taxon>
        <taxon>Teleostei</taxon>
        <taxon>Anguilliformes</taxon>
        <taxon>Anguillidae</taxon>
        <taxon>Anguilla</taxon>
    </lineage>
</organism>
<reference evidence="1" key="1">
    <citation type="submission" date="2014-11" db="EMBL/GenBank/DDBJ databases">
        <authorList>
            <person name="Amaro Gonzalez C."/>
        </authorList>
    </citation>
    <scope>NUCLEOTIDE SEQUENCE</scope>
</reference>
<name>A0A0E9Y1Q6_ANGAN</name>
<evidence type="ECO:0000313" key="1">
    <source>
        <dbReference type="EMBL" id="JAI07919.1"/>
    </source>
</evidence>
<reference evidence="1" key="2">
    <citation type="journal article" date="2015" name="Fish Shellfish Immunol.">
        <title>Early steps in the European eel (Anguilla anguilla)-Vibrio vulnificus interaction in the gills: Role of the RtxA13 toxin.</title>
        <authorList>
            <person name="Callol A."/>
            <person name="Pajuelo D."/>
            <person name="Ebbesson L."/>
            <person name="Teles M."/>
            <person name="MacKenzie S."/>
            <person name="Amaro C."/>
        </authorList>
    </citation>
    <scope>NUCLEOTIDE SEQUENCE</scope>
</reference>
<dbReference type="AlphaFoldDB" id="A0A0E9Y1Q6"/>